<name>A0A8W7PB74_ANOCL</name>
<dbReference type="Proteomes" id="UP000075882">
    <property type="component" value="Unassembled WGS sequence"/>
</dbReference>
<dbReference type="EnsemblMetazoa" id="ACOM028435-RA">
    <property type="protein sequence ID" value="ACOM028435-PA.1"/>
    <property type="gene ID" value="ACOM028435"/>
</dbReference>
<feature type="compositionally biased region" description="Polar residues" evidence="1">
    <location>
        <begin position="121"/>
        <end position="142"/>
    </location>
</feature>
<protein>
    <submittedName>
        <fullName evidence="2">Uncharacterized protein</fullName>
    </submittedName>
</protein>
<feature type="region of interest" description="Disordered" evidence="1">
    <location>
        <begin position="120"/>
        <end position="142"/>
    </location>
</feature>
<reference evidence="2" key="1">
    <citation type="submission" date="2022-08" db="UniProtKB">
        <authorList>
            <consortium name="EnsemblMetazoa"/>
        </authorList>
    </citation>
    <scope>IDENTIFICATION</scope>
</reference>
<sequence>METHRPADQPGPEELLPANDFASIVAAAIACHTDQRDPFRGLQIPTPFPGPVERVMVARGWRSGELMLHLLALPLARGFPTQRELVCGLVCRDREDFPVIVTPPRTLHVLWRIRCNVPLSADSSSTPGRSSFPCSNRTDSGS</sequence>
<proteinExistence type="predicted"/>
<dbReference type="AlphaFoldDB" id="A0A8W7PB74"/>
<organism evidence="2">
    <name type="scientific">Anopheles coluzzii</name>
    <name type="common">African malaria mosquito</name>
    <dbReference type="NCBI Taxonomy" id="1518534"/>
    <lineage>
        <taxon>Eukaryota</taxon>
        <taxon>Metazoa</taxon>
        <taxon>Ecdysozoa</taxon>
        <taxon>Arthropoda</taxon>
        <taxon>Hexapoda</taxon>
        <taxon>Insecta</taxon>
        <taxon>Pterygota</taxon>
        <taxon>Neoptera</taxon>
        <taxon>Endopterygota</taxon>
        <taxon>Diptera</taxon>
        <taxon>Nematocera</taxon>
        <taxon>Culicoidea</taxon>
        <taxon>Culicidae</taxon>
        <taxon>Anophelinae</taxon>
        <taxon>Anopheles</taxon>
    </lineage>
</organism>
<evidence type="ECO:0000256" key="1">
    <source>
        <dbReference type="SAM" id="MobiDB-lite"/>
    </source>
</evidence>
<accession>A0A8W7PB74</accession>
<evidence type="ECO:0000313" key="2">
    <source>
        <dbReference type="EnsemblMetazoa" id="ACOM028435-PA.1"/>
    </source>
</evidence>
<dbReference type="PROSITE" id="PS51257">
    <property type="entry name" value="PROKAR_LIPOPROTEIN"/>
    <property type="match status" value="1"/>
</dbReference>